<evidence type="ECO:0000256" key="2">
    <source>
        <dbReference type="ARBA" id="ARBA00022448"/>
    </source>
</evidence>
<dbReference type="InterPro" id="IPR001516">
    <property type="entry name" value="Proton_antipo_N"/>
</dbReference>
<feature type="transmembrane region" description="Helical" evidence="7">
    <location>
        <begin position="252"/>
        <end position="270"/>
    </location>
</feature>
<evidence type="ECO:0000259" key="10">
    <source>
        <dbReference type="Pfam" id="PF00662"/>
    </source>
</evidence>
<keyword evidence="6 7" id="KW-0472">Membrane</keyword>
<evidence type="ECO:0000313" key="11">
    <source>
        <dbReference type="EMBL" id="RMB04792.1"/>
    </source>
</evidence>
<protein>
    <recommendedName>
        <fullName evidence="7">Probable inorganic carbon transporter subunit DabB</fullName>
    </recommendedName>
</protein>
<accession>A0A3M0C6C9</accession>
<dbReference type="PRINTS" id="PR01434">
    <property type="entry name" value="NADHDHGNASE5"/>
</dbReference>
<organism evidence="11 12">
    <name type="scientific">Eilatimonas milleporae</name>
    <dbReference type="NCBI Taxonomy" id="911205"/>
    <lineage>
        <taxon>Bacteria</taxon>
        <taxon>Pseudomonadati</taxon>
        <taxon>Pseudomonadota</taxon>
        <taxon>Alphaproteobacteria</taxon>
        <taxon>Kordiimonadales</taxon>
        <taxon>Kordiimonadaceae</taxon>
        <taxon>Eilatimonas</taxon>
    </lineage>
</organism>
<dbReference type="InParanoid" id="A0A3M0C6C9"/>
<evidence type="ECO:0000256" key="3">
    <source>
        <dbReference type="ARBA" id="ARBA00022475"/>
    </source>
</evidence>
<evidence type="ECO:0000313" key="12">
    <source>
        <dbReference type="Proteomes" id="UP000271227"/>
    </source>
</evidence>
<gene>
    <name evidence="7" type="primary">dabB</name>
    <name evidence="11" type="ORF">BXY39_2356</name>
</gene>
<dbReference type="Pfam" id="PF00361">
    <property type="entry name" value="Proton_antipo_M"/>
    <property type="match status" value="1"/>
</dbReference>
<comment type="subunit">
    <text evidence="7">Forms a complex with DabA.</text>
</comment>
<keyword evidence="12" id="KW-1185">Reference proteome</keyword>
<dbReference type="HAMAP" id="MF_00862">
    <property type="entry name" value="DabB"/>
    <property type="match status" value="1"/>
</dbReference>
<evidence type="ECO:0000256" key="8">
    <source>
        <dbReference type="RuleBase" id="RU000320"/>
    </source>
</evidence>
<keyword evidence="2 7" id="KW-0813">Transport</keyword>
<keyword evidence="4 7" id="KW-0812">Transmembrane</keyword>
<dbReference type="RefSeq" id="WP_121939061.1">
    <property type="nucleotide sequence ID" value="NZ_REFR01000012.1"/>
</dbReference>
<feature type="transmembrane region" description="Helical" evidence="7">
    <location>
        <begin position="466"/>
        <end position="486"/>
    </location>
</feature>
<dbReference type="EMBL" id="REFR01000012">
    <property type="protein sequence ID" value="RMB04792.1"/>
    <property type="molecule type" value="Genomic_DNA"/>
</dbReference>
<feature type="transmembrane region" description="Helical" evidence="7">
    <location>
        <begin position="401"/>
        <end position="420"/>
    </location>
</feature>
<sequence>MASTIAAFIGFAPLVLIAVGLVPGRYANAHPSLMIRIAMAAGTGAFTIAAGSAILLMGMGGGPVIAGAGLSDALPISLYYDALSAVMGLLVAFVGLIVIAYSRNYLDGDADQGRFMKWLCLTLASVLTLILSGNMALFILAWVATSLSLHQLLVFYKTRPAARLAAAKKFIASRLGDACLLGAAGLMFSVFGGLEFETMFAAARDMKSAGNTMSEIHWIAALLAIAALLKSAQFPFHGWLTEVMETPTPVSALLHAGIINAGGFLILRFGELMALSVGALELLAIVGGFTALFGSVVMLTQTSVKVSLAWSTIAQMGFMMLQCGLGAFSAAALHIVAHSLYKAHAFLSSGSVIDLARAAWVPDRAGTPHPIRQSLILAGALGLAWVTATVFGVALTEAPGVFALGAVLVMGVTHIVTGATDGQPSQFVIVRGLSLAGLVGVVYFALQAGSAHVLADALPAIQPLRGLLDLSIVIAVVLSFGAVAVLQKTMPYHTRSPRWQALYVHLFNGLYINAATNRLVQRLWPAAANANTGKPQA</sequence>
<evidence type="ECO:0000259" key="9">
    <source>
        <dbReference type="Pfam" id="PF00361"/>
    </source>
</evidence>
<comment type="subcellular location">
    <subcellularLocation>
        <location evidence="7">Cell membrane</location>
        <topology evidence="7">Multi-pass membrane protein</topology>
    </subcellularLocation>
    <subcellularLocation>
        <location evidence="1">Endomembrane system</location>
        <topology evidence="1">Multi-pass membrane protein</topology>
    </subcellularLocation>
    <subcellularLocation>
        <location evidence="8">Membrane</location>
        <topology evidence="8">Multi-pass membrane protein</topology>
    </subcellularLocation>
</comment>
<dbReference type="InterPro" id="IPR046396">
    <property type="entry name" value="Transporter_DabB"/>
</dbReference>
<feature type="transmembrane region" description="Helical" evidence="7">
    <location>
        <begin position="374"/>
        <end position="395"/>
    </location>
</feature>
<keyword evidence="5 7" id="KW-1133">Transmembrane helix</keyword>
<dbReference type="OrthoDB" id="9811798at2"/>
<feature type="domain" description="NADH-Ubiquinone oxidoreductase (complex I) chain 5 N-terminal" evidence="10">
    <location>
        <begin position="74"/>
        <end position="116"/>
    </location>
</feature>
<dbReference type="InterPro" id="IPR001750">
    <property type="entry name" value="ND/Mrp_TM"/>
</dbReference>
<evidence type="ECO:0000256" key="6">
    <source>
        <dbReference type="ARBA" id="ARBA00023136"/>
    </source>
</evidence>
<feature type="transmembrane region" description="Helical" evidence="7">
    <location>
        <begin position="216"/>
        <end position="240"/>
    </location>
</feature>
<feature type="transmembrane region" description="Helical" evidence="7">
    <location>
        <begin position="282"/>
        <end position="304"/>
    </location>
</feature>
<dbReference type="GO" id="GO:0003954">
    <property type="term" value="F:NADH dehydrogenase activity"/>
    <property type="evidence" value="ECO:0007669"/>
    <property type="project" value="TreeGrafter"/>
</dbReference>
<evidence type="ECO:0000256" key="1">
    <source>
        <dbReference type="ARBA" id="ARBA00004127"/>
    </source>
</evidence>
<dbReference type="AlphaFoldDB" id="A0A3M0C6C9"/>
<proteinExistence type="inferred from homology"/>
<feature type="transmembrane region" description="Helical" evidence="7">
    <location>
        <begin position="177"/>
        <end position="196"/>
    </location>
</feature>
<dbReference type="GO" id="GO:0008137">
    <property type="term" value="F:NADH dehydrogenase (ubiquinone) activity"/>
    <property type="evidence" value="ECO:0007669"/>
    <property type="project" value="InterPro"/>
</dbReference>
<feature type="transmembrane region" description="Helical" evidence="7">
    <location>
        <begin position="78"/>
        <end position="102"/>
    </location>
</feature>
<comment type="caution">
    <text evidence="11">The sequence shown here is derived from an EMBL/GenBank/DDBJ whole genome shotgun (WGS) entry which is preliminary data.</text>
</comment>
<dbReference type="InterPro" id="IPR003945">
    <property type="entry name" value="NU5C-like"/>
</dbReference>
<evidence type="ECO:0000256" key="7">
    <source>
        <dbReference type="HAMAP-Rule" id="MF_00862"/>
    </source>
</evidence>
<dbReference type="GO" id="GO:0042773">
    <property type="term" value="P:ATP synthesis coupled electron transport"/>
    <property type="evidence" value="ECO:0007669"/>
    <property type="project" value="InterPro"/>
</dbReference>
<feature type="transmembrane region" description="Helical" evidence="7">
    <location>
        <begin position="427"/>
        <end position="446"/>
    </location>
</feature>
<evidence type="ECO:0000256" key="4">
    <source>
        <dbReference type="ARBA" id="ARBA00022692"/>
    </source>
</evidence>
<keyword evidence="3 7" id="KW-1003">Cell membrane</keyword>
<feature type="domain" description="NADH:quinone oxidoreductase/Mrp antiporter transmembrane" evidence="9">
    <location>
        <begin position="132"/>
        <end position="353"/>
    </location>
</feature>
<dbReference type="Pfam" id="PF00662">
    <property type="entry name" value="Proton_antipo_N"/>
    <property type="match status" value="1"/>
</dbReference>
<dbReference type="GO" id="GO:0012505">
    <property type="term" value="C:endomembrane system"/>
    <property type="evidence" value="ECO:0007669"/>
    <property type="project" value="UniProtKB-SubCell"/>
</dbReference>
<dbReference type="GO" id="GO:0015990">
    <property type="term" value="P:electron transport coupled proton transport"/>
    <property type="evidence" value="ECO:0007669"/>
    <property type="project" value="TreeGrafter"/>
</dbReference>
<dbReference type="PANTHER" id="PTHR42829">
    <property type="entry name" value="NADH-UBIQUINONE OXIDOREDUCTASE CHAIN 5"/>
    <property type="match status" value="1"/>
</dbReference>
<dbReference type="GO" id="GO:0005886">
    <property type="term" value="C:plasma membrane"/>
    <property type="evidence" value="ECO:0007669"/>
    <property type="project" value="UniProtKB-SubCell"/>
</dbReference>
<feature type="transmembrane region" description="Helical" evidence="7">
    <location>
        <begin position="316"/>
        <end position="337"/>
    </location>
</feature>
<name>A0A3M0C6C9_9PROT</name>
<evidence type="ECO:0000256" key="5">
    <source>
        <dbReference type="ARBA" id="ARBA00022989"/>
    </source>
</evidence>
<comment type="function">
    <text evidence="7">Part of an energy-coupled inorganic carbon pump.</text>
</comment>
<dbReference type="Proteomes" id="UP000271227">
    <property type="component" value="Unassembled WGS sequence"/>
</dbReference>
<dbReference type="NCBIfam" id="NF006029">
    <property type="entry name" value="PRK08168.1"/>
    <property type="match status" value="1"/>
</dbReference>
<dbReference type="PANTHER" id="PTHR42829:SF1">
    <property type="entry name" value="INORGANIC CARBON TRANSPORTER SUBUNIT DABB-RELATED"/>
    <property type="match status" value="1"/>
</dbReference>
<comment type="similarity">
    <text evidence="7">Belongs to the inorganic carbon transporter (TC 9.A.2) DabB family.</text>
</comment>
<feature type="transmembrane region" description="Helical" evidence="7">
    <location>
        <begin position="6"/>
        <end position="26"/>
    </location>
</feature>
<reference evidence="11 12" key="1">
    <citation type="submission" date="2018-10" db="EMBL/GenBank/DDBJ databases">
        <title>Genomic Encyclopedia of Archaeal and Bacterial Type Strains, Phase II (KMG-II): from individual species to whole genera.</title>
        <authorList>
            <person name="Goeker M."/>
        </authorList>
    </citation>
    <scope>NUCLEOTIDE SEQUENCE [LARGE SCALE GENOMIC DNA]</scope>
    <source>
        <strain evidence="11 12">DSM 25217</strain>
    </source>
</reference>